<organism evidence="1">
    <name type="scientific">bioreactor metagenome</name>
    <dbReference type="NCBI Taxonomy" id="1076179"/>
    <lineage>
        <taxon>unclassified sequences</taxon>
        <taxon>metagenomes</taxon>
        <taxon>ecological metagenomes</taxon>
    </lineage>
</organism>
<evidence type="ECO:0000313" key="1">
    <source>
        <dbReference type="EMBL" id="MPM22850.1"/>
    </source>
</evidence>
<gene>
    <name evidence="1" type="ORF">SDC9_69309</name>
</gene>
<accession>A0A644Y2T3</accession>
<name>A0A644Y2T3_9ZZZZ</name>
<sequence length="135" mass="15432">MYIGRNKSIGLSDHLPHFHQVTLLDNCLTWISYVMCQRNGNHLRNLSLLNLFAGRKFIFCRMYTSNSESLHALLLYYLYINHLSIDRHCEERSDVAISSSNTLGFTPPNPSPELTPGAIHLLLPPLLFSFSEPEN</sequence>
<comment type="caution">
    <text evidence="1">The sequence shown here is derived from an EMBL/GenBank/DDBJ whole genome shotgun (WGS) entry which is preliminary data.</text>
</comment>
<proteinExistence type="predicted"/>
<protein>
    <submittedName>
        <fullName evidence="1">Uncharacterized protein</fullName>
    </submittedName>
</protein>
<reference evidence="1" key="1">
    <citation type="submission" date="2019-08" db="EMBL/GenBank/DDBJ databases">
        <authorList>
            <person name="Kucharzyk K."/>
            <person name="Murdoch R.W."/>
            <person name="Higgins S."/>
            <person name="Loffler F."/>
        </authorList>
    </citation>
    <scope>NUCLEOTIDE SEQUENCE</scope>
</reference>
<dbReference type="EMBL" id="VSSQ01003898">
    <property type="protein sequence ID" value="MPM22850.1"/>
    <property type="molecule type" value="Genomic_DNA"/>
</dbReference>
<dbReference type="AlphaFoldDB" id="A0A644Y2T3"/>